<protein>
    <recommendedName>
        <fullName evidence="4">DUF2147 domain-containing protein</fullName>
    </recommendedName>
</protein>
<organism evidence="2 3">
    <name type="scientific">Alsobacter soli</name>
    <dbReference type="NCBI Taxonomy" id="2109933"/>
    <lineage>
        <taxon>Bacteria</taxon>
        <taxon>Pseudomonadati</taxon>
        <taxon>Pseudomonadota</taxon>
        <taxon>Alphaproteobacteria</taxon>
        <taxon>Hyphomicrobiales</taxon>
        <taxon>Alsobacteraceae</taxon>
        <taxon>Alsobacter</taxon>
    </lineage>
</organism>
<dbReference type="EMBL" id="PVZS01000034">
    <property type="protein sequence ID" value="PSC02930.1"/>
    <property type="molecule type" value="Genomic_DNA"/>
</dbReference>
<comment type="caution">
    <text evidence="2">The sequence shown here is derived from an EMBL/GenBank/DDBJ whole genome shotgun (WGS) entry which is preliminary data.</text>
</comment>
<gene>
    <name evidence="2" type="ORF">SLNSH_21310</name>
</gene>
<dbReference type="OrthoDB" id="7280341at2"/>
<evidence type="ECO:0008006" key="4">
    <source>
        <dbReference type="Google" id="ProtNLM"/>
    </source>
</evidence>
<keyword evidence="3" id="KW-1185">Reference proteome</keyword>
<sequence length="108" mass="11357">MAKVSLAVLAAGLPLLAASPCMADAIDGTWCNEKTGKTFEIHGPSIVTPGGARLEGAYTRHSFRYTVPEAEAPAGAAVAMRLLSENVVQVQAGETSAPELWRRCEQTS</sequence>
<feature type="chain" id="PRO_5015393543" description="DUF2147 domain-containing protein" evidence="1">
    <location>
        <begin position="24"/>
        <end position="108"/>
    </location>
</feature>
<evidence type="ECO:0000313" key="2">
    <source>
        <dbReference type="EMBL" id="PSC02930.1"/>
    </source>
</evidence>
<name>A0A2T1HMP4_9HYPH</name>
<evidence type="ECO:0000256" key="1">
    <source>
        <dbReference type="SAM" id="SignalP"/>
    </source>
</evidence>
<dbReference type="RefSeq" id="WP_106339761.1">
    <property type="nucleotide sequence ID" value="NZ_PVZS01000034.1"/>
</dbReference>
<evidence type="ECO:0000313" key="3">
    <source>
        <dbReference type="Proteomes" id="UP000239772"/>
    </source>
</evidence>
<keyword evidence="1" id="KW-0732">Signal</keyword>
<proteinExistence type="predicted"/>
<dbReference type="AlphaFoldDB" id="A0A2T1HMP4"/>
<feature type="signal peptide" evidence="1">
    <location>
        <begin position="1"/>
        <end position="23"/>
    </location>
</feature>
<dbReference type="Proteomes" id="UP000239772">
    <property type="component" value="Unassembled WGS sequence"/>
</dbReference>
<accession>A0A2T1HMP4</accession>
<reference evidence="3" key="1">
    <citation type="submission" date="2018-03" db="EMBL/GenBank/DDBJ databases">
        <authorList>
            <person name="Sun L."/>
            <person name="Liu H."/>
            <person name="Chen W."/>
            <person name="Huang K."/>
            <person name="Liu W."/>
            <person name="Gao X."/>
        </authorList>
    </citation>
    <scope>NUCLEOTIDE SEQUENCE [LARGE SCALE GENOMIC DNA]</scope>
    <source>
        <strain evidence="3">SH9</strain>
    </source>
</reference>